<keyword evidence="2" id="KW-1185">Reference proteome</keyword>
<comment type="caution">
    <text evidence="1">The sequence shown here is derived from an EMBL/GenBank/DDBJ whole genome shotgun (WGS) entry which is preliminary data.</text>
</comment>
<proteinExistence type="predicted"/>
<dbReference type="Proteomes" id="UP000649753">
    <property type="component" value="Unassembled WGS sequence"/>
</dbReference>
<accession>A0A927M591</accession>
<evidence type="ECO:0000313" key="2">
    <source>
        <dbReference type="Proteomes" id="UP000649753"/>
    </source>
</evidence>
<protein>
    <submittedName>
        <fullName evidence="1">Uncharacterized protein</fullName>
    </submittedName>
</protein>
<dbReference type="EMBL" id="JADBEB010000001">
    <property type="protein sequence ID" value="MBE1488229.1"/>
    <property type="molecule type" value="Genomic_DNA"/>
</dbReference>
<gene>
    <name evidence="1" type="ORF">H4W31_003867</name>
</gene>
<name>A0A927M591_9ACTN</name>
<evidence type="ECO:0000313" key="1">
    <source>
        <dbReference type="EMBL" id="MBE1488229.1"/>
    </source>
</evidence>
<dbReference type="AlphaFoldDB" id="A0A927M591"/>
<reference evidence="1" key="1">
    <citation type="submission" date="2020-10" db="EMBL/GenBank/DDBJ databases">
        <title>Sequencing the genomes of 1000 actinobacteria strains.</title>
        <authorList>
            <person name="Klenk H.-P."/>
        </authorList>
    </citation>
    <scope>NUCLEOTIDE SEQUENCE</scope>
    <source>
        <strain evidence="1">DSM 46832</strain>
    </source>
</reference>
<sequence length="26" mass="2627">MGGGMFERGVDPIGCPAHLGRAVLAD</sequence>
<organism evidence="1 2">
    <name type="scientific">Plantactinospora soyae</name>
    <dbReference type="NCBI Taxonomy" id="1544732"/>
    <lineage>
        <taxon>Bacteria</taxon>
        <taxon>Bacillati</taxon>
        <taxon>Actinomycetota</taxon>
        <taxon>Actinomycetes</taxon>
        <taxon>Micromonosporales</taxon>
        <taxon>Micromonosporaceae</taxon>
        <taxon>Plantactinospora</taxon>
    </lineage>
</organism>